<gene>
    <name evidence="3" type="ORF">ACFQHK_03040</name>
</gene>
<dbReference type="InterPro" id="IPR055974">
    <property type="entry name" value="DUF7552"/>
</dbReference>
<keyword evidence="4" id="KW-1185">Reference proteome</keyword>
<dbReference type="RefSeq" id="WP_304447180.1">
    <property type="nucleotide sequence ID" value="NZ_JBHSXM010000001.1"/>
</dbReference>
<organism evidence="3 4">
    <name type="scientific">Halomarina ordinaria</name>
    <dbReference type="NCBI Taxonomy" id="3033939"/>
    <lineage>
        <taxon>Archaea</taxon>
        <taxon>Methanobacteriati</taxon>
        <taxon>Methanobacteriota</taxon>
        <taxon>Stenosarchaea group</taxon>
        <taxon>Halobacteria</taxon>
        <taxon>Halobacteriales</taxon>
        <taxon>Natronomonadaceae</taxon>
        <taxon>Halomarina</taxon>
    </lineage>
</organism>
<evidence type="ECO:0000313" key="4">
    <source>
        <dbReference type="Proteomes" id="UP001596406"/>
    </source>
</evidence>
<dbReference type="Pfam" id="PF24420">
    <property type="entry name" value="DUF7551"/>
    <property type="match status" value="1"/>
</dbReference>
<accession>A0ABD5U4K5</accession>
<name>A0ABD5U4K5_9EURY</name>
<dbReference type="InterPro" id="IPR055973">
    <property type="entry name" value="DUF7551"/>
</dbReference>
<evidence type="ECO:0000259" key="1">
    <source>
        <dbReference type="Pfam" id="PF24420"/>
    </source>
</evidence>
<evidence type="ECO:0000259" key="2">
    <source>
        <dbReference type="Pfam" id="PF24422"/>
    </source>
</evidence>
<reference evidence="3 4" key="1">
    <citation type="journal article" date="2019" name="Int. J. Syst. Evol. Microbiol.">
        <title>The Global Catalogue of Microorganisms (GCM) 10K type strain sequencing project: providing services to taxonomists for standard genome sequencing and annotation.</title>
        <authorList>
            <consortium name="The Broad Institute Genomics Platform"/>
            <consortium name="The Broad Institute Genome Sequencing Center for Infectious Disease"/>
            <person name="Wu L."/>
            <person name="Ma J."/>
        </authorList>
    </citation>
    <scope>NUCLEOTIDE SEQUENCE [LARGE SCALE GENOMIC DNA]</scope>
    <source>
        <strain evidence="3 4">PSRA2</strain>
    </source>
</reference>
<sequence length="287" mass="31494">MMGNTLRTIRRRIDAHSTPTGRFFVRCARTGERPVPVATARFLDRETAVAAARLASAYRSELRRYDPGVRWHDLVVCESVGRTADATAPARADRTRNDPLVEFCHEVAATVFEALSAGPHRRVERAAMDAYLEHAESVTDPDDLCLTLLVAIARALDEHLAPGEQAAVLRAAADRLDGSDAPQTTRPLTAAFDDLRRVALIDDYEVEPGRAVDGRRWTVRVDGYALAAEEDGLPTLPIVVDLLRTLPRDDVTVTEASRIGGDWSLTLVVGGSRCRPRALARVRTGEH</sequence>
<dbReference type="Proteomes" id="UP001596406">
    <property type="component" value="Unassembled WGS sequence"/>
</dbReference>
<feature type="domain" description="DUF7551" evidence="1">
    <location>
        <begin position="100"/>
        <end position="273"/>
    </location>
</feature>
<proteinExistence type="predicted"/>
<dbReference type="AlphaFoldDB" id="A0ABD5U4K5"/>
<dbReference type="Pfam" id="PF24422">
    <property type="entry name" value="DUF7552"/>
    <property type="match status" value="1"/>
</dbReference>
<protein>
    <submittedName>
        <fullName evidence="3">Uncharacterized protein</fullName>
    </submittedName>
</protein>
<evidence type="ECO:0000313" key="3">
    <source>
        <dbReference type="EMBL" id="MFC6835480.1"/>
    </source>
</evidence>
<dbReference type="EMBL" id="JBHSXM010000001">
    <property type="protein sequence ID" value="MFC6835480.1"/>
    <property type="molecule type" value="Genomic_DNA"/>
</dbReference>
<comment type="caution">
    <text evidence="3">The sequence shown here is derived from an EMBL/GenBank/DDBJ whole genome shotgun (WGS) entry which is preliminary data.</text>
</comment>
<feature type="domain" description="DUF7552" evidence="2">
    <location>
        <begin position="5"/>
        <end position="79"/>
    </location>
</feature>